<feature type="transmembrane region" description="Helical" evidence="2">
    <location>
        <begin position="178"/>
        <end position="203"/>
    </location>
</feature>
<keyword evidence="2" id="KW-1133">Transmembrane helix</keyword>
<keyword evidence="2" id="KW-0812">Transmembrane</keyword>
<evidence type="ECO:0000256" key="2">
    <source>
        <dbReference type="SAM" id="Phobius"/>
    </source>
</evidence>
<protein>
    <recommendedName>
        <fullName evidence="5">EpsG family protein</fullName>
    </recommendedName>
</protein>
<dbReference type="EMBL" id="FCOB02000011">
    <property type="protein sequence ID" value="SAK63740.1"/>
    <property type="molecule type" value="Genomic_DNA"/>
</dbReference>
<feature type="region of interest" description="Disordered" evidence="1">
    <location>
        <begin position="1"/>
        <end position="20"/>
    </location>
</feature>
<dbReference type="OrthoDB" id="9002198at2"/>
<keyword evidence="4" id="KW-1185">Reference proteome</keyword>
<accession>A0A158B1D8</accession>
<proteinExistence type="predicted"/>
<feature type="compositionally biased region" description="Polar residues" evidence="1">
    <location>
        <begin position="9"/>
        <end position="19"/>
    </location>
</feature>
<evidence type="ECO:0000313" key="4">
    <source>
        <dbReference type="Proteomes" id="UP000054978"/>
    </source>
</evidence>
<feature type="transmembrane region" description="Helical" evidence="2">
    <location>
        <begin position="137"/>
        <end position="158"/>
    </location>
</feature>
<evidence type="ECO:0008006" key="5">
    <source>
        <dbReference type="Google" id="ProtNLM"/>
    </source>
</evidence>
<keyword evidence="2" id="KW-0472">Membrane</keyword>
<feature type="transmembrane region" description="Helical" evidence="2">
    <location>
        <begin position="210"/>
        <end position="230"/>
    </location>
</feature>
<sequence>MKNLALRKNSASMGASRTGSGEPPYLLTPAGWAFVLLASYVIWFLVTSGRPVPTLPDQDSYLEYFQLTGPDWFSDYVQRHPLGLGFIPRIITDELGWRLWIILVNWFGFTPDGAIRLTVGLANGLVFCSLARLRRPLLGLVLWIVIPTALAVTGLYQIRQGFAFGVAMMFCVVLRRPVLGLLIASTIHTTMAFPAILLIVARLSGPNNRIAIPAVGIAGALLSLSAPMLFDAFGGRRIADYAGYQAEFSVNLLVLMLSYCFASALLIMSIRYVRPLYMRSPLRELGLMHLGLIAYLVCAFLFFPFGKDRVFYLISLLLPFFLQEIRVRSTITLWMTAVLYVMIMADVYLAYQKGVFYYFVG</sequence>
<comment type="caution">
    <text evidence="3">The sequence shown here is derived from an EMBL/GenBank/DDBJ whole genome shotgun (WGS) entry which is preliminary data.</text>
</comment>
<evidence type="ECO:0000313" key="3">
    <source>
        <dbReference type="EMBL" id="SAK63740.1"/>
    </source>
</evidence>
<gene>
    <name evidence="3" type="ORF">AWB83_02618</name>
</gene>
<dbReference type="Pfam" id="PF14897">
    <property type="entry name" value="EpsG"/>
    <property type="match status" value="1"/>
</dbReference>
<dbReference type="AlphaFoldDB" id="A0A158B1D8"/>
<name>A0A158B1D8_9BURK</name>
<evidence type="ECO:0000256" key="1">
    <source>
        <dbReference type="SAM" id="MobiDB-lite"/>
    </source>
</evidence>
<feature type="transmembrane region" description="Helical" evidence="2">
    <location>
        <begin position="25"/>
        <end position="46"/>
    </location>
</feature>
<feature type="transmembrane region" description="Helical" evidence="2">
    <location>
        <begin position="250"/>
        <end position="273"/>
    </location>
</feature>
<organism evidence="3 4">
    <name type="scientific">Caballeronia ptereochthonis</name>
    <dbReference type="NCBI Taxonomy" id="1777144"/>
    <lineage>
        <taxon>Bacteria</taxon>
        <taxon>Pseudomonadati</taxon>
        <taxon>Pseudomonadota</taxon>
        <taxon>Betaproteobacteria</taxon>
        <taxon>Burkholderiales</taxon>
        <taxon>Burkholderiaceae</taxon>
        <taxon>Caballeronia</taxon>
    </lineage>
</organism>
<feature type="transmembrane region" description="Helical" evidence="2">
    <location>
        <begin position="113"/>
        <end position="130"/>
    </location>
</feature>
<feature type="transmembrane region" description="Helical" evidence="2">
    <location>
        <begin position="332"/>
        <end position="351"/>
    </location>
</feature>
<reference evidence="3" key="1">
    <citation type="submission" date="2016-01" db="EMBL/GenBank/DDBJ databases">
        <authorList>
            <person name="Peeters C."/>
        </authorList>
    </citation>
    <scope>NUCLEOTIDE SEQUENCE [LARGE SCALE GENOMIC DNA]</scope>
    <source>
        <strain evidence="3">LMG 29326</strain>
    </source>
</reference>
<dbReference type="Proteomes" id="UP000054978">
    <property type="component" value="Unassembled WGS sequence"/>
</dbReference>
<dbReference type="InterPro" id="IPR049458">
    <property type="entry name" value="EpsG-like"/>
</dbReference>
<feature type="transmembrane region" description="Helical" evidence="2">
    <location>
        <begin position="285"/>
        <end position="303"/>
    </location>
</feature>
<dbReference type="RefSeq" id="WP_143750047.1">
    <property type="nucleotide sequence ID" value="NZ_FCOB02000011.1"/>
</dbReference>